<evidence type="ECO:0000313" key="1">
    <source>
        <dbReference type="EMBL" id="VDP13697.1"/>
    </source>
</evidence>
<dbReference type="Proteomes" id="UP000270296">
    <property type="component" value="Unassembled WGS sequence"/>
</dbReference>
<accession>A0A183IVG2</accession>
<dbReference type="AlphaFoldDB" id="A0A183IVG2"/>
<name>A0A183IVG2_9BILA</name>
<protein>
    <submittedName>
        <fullName evidence="1 3">Uncharacterized protein</fullName>
    </submittedName>
</protein>
<dbReference type="WBParaSite" id="SBAD_0000789801-mRNA-1">
    <property type="protein sequence ID" value="SBAD_0000789801-mRNA-1"/>
    <property type="gene ID" value="SBAD_0000789801"/>
</dbReference>
<reference evidence="1 2" key="2">
    <citation type="submission" date="2018-11" db="EMBL/GenBank/DDBJ databases">
        <authorList>
            <consortium name="Pathogen Informatics"/>
        </authorList>
    </citation>
    <scope>NUCLEOTIDE SEQUENCE [LARGE SCALE GENOMIC DNA]</scope>
</reference>
<keyword evidence="2" id="KW-1185">Reference proteome</keyword>
<organism evidence="3">
    <name type="scientific">Soboliphyme baturini</name>
    <dbReference type="NCBI Taxonomy" id="241478"/>
    <lineage>
        <taxon>Eukaryota</taxon>
        <taxon>Metazoa</taxon>
        <taxon>Ecdysozoa</taxon>
        <taxon>Nematoda</taxon>
        <taxon>Enoplea</taxon>
        <taxon>Dorylaimia</taxon>
        <taxon>Dioctophymatida</taxon>
        <taxon>Dioctophymatoidea</taxon>
        <taxon>Soboliphymatidae</taxon>
        <taxon>Soboliphyme</taxon>
    </lineage>
</organism>
<evidence type="ECO:0000313" key="3">
    <source>
        <dbReference type="WBParaSite" id="SBAD_0000789801-mRNA-1"/>
    </source>
</evidence>
<gene>
    <name evidence="1" type="ORF">SBAD_LOCUS7609</name>
</gene>
<sequence length="94" mass="10935">MAPLLLISRPNWLRRPIYHRVDDQKRRRGGINYGTTMANNNYATGRQANKQTNGAQKRFFYISSEPMRLATPQSRHDLNYARETIEHVPPEPPS</sequence>
<proteinExistence type="predicted"/>
<evidence type="ECO:0000313" key="2">
    <source>
        <dbReference type="Proteomes" id="UP000270296"/>
    </source>
</evidence>
<dbReference type="EMBL" id="UZAM01010775">
    <property type="protein sequence ID" value="VDP13697.1"/>
    <property type="molecule type" value="Genomic_DNA"/>
</dbReference>
<reference evidence="3" key="1">
    <citation type="submission" date="2016-06" db="UniProtKB">
        <authorList>
            <consortium name="WormBaseParasite"/>
        </authorList>
    </citation>
    <scope>IDENTIFICATION</scope>
</reference>